<evidence type="ECO:0000313" key="2">
    <source>
        <dbReference type="EMBL" id="EDW26777.1"/>
    </source>
</evidence>
<feature type="region of interest" description="Disordered" evidence="1">
    <location>
        <begin position="161"/>
        <end position="260"/>
    </location>
</feature>
<dbReference type="OrthoDB" id="7864662at2759"/>
<proteinExistence type="predicted"/>
<name>B4GVT2_DROPE</name>
<dbReference type="EMBL" id="CH479193">
    <property type="protein sequence ID" value="EDW26777.1"/>
    <property type="molecule type" value="Genomic_DNA"/>
</dbReference>
<organism evidence="3">
    <name type="scientific">Drosophila persimilis</name>
    <name type="common">Fruit fly</name>
    <dbReference type="NCBI Taxonomy" id="7234"/>
    <lineage>
        <taxon>Eukaryota</taxon>
        <taxon>Metazoa</taxon>
        <taxon>Ecdysozoa</taxon>
        <taxon>Arthropoda</taxon>
        <taxon>Hexapoda</taxon>
        <taxon>Insecta</taxon>
        <taxon>Pterygota</taxon>
        <taxon>Neoptera</taxon>
        <taxon>Endopterygota</taxon>
        <taxon>Diptera</taxon>
        <taxon>Brachycera</taxon>
        <taxon>Muscomorpha</taxon>
        <taxon>Ephydroidea</taxon>
        <taxon>Drosophilidae</taxon>
        <taxon>Drosophila</taxon>
        <taxon>Sophophora</taxon>
    </lineage>
</organism>
<dbReference type="HOGENOM" id="CLU_029155_0_0_1"/>
<reference evidence="2 3" key="1">
    <citation type="journal article" date="2007" name="Nature">
        <title>Evolution of genes and genomes on the Drosophila phylogeny.</title>
        <authorList>
            <consortium name="Drosophila 12 Genomes Consortium"/>
            <person name="Clark A.G."/>
            <person name="Eisen M.B."/>
            <person name="Smith D.R."/>
            <person name="Bergman C.M."/>
            <person name="Oliver B."/>
            <person name="Markow T.A."/>
            <person name="Kaufman T.C."/>
            <person name="Kellis M."/>
            <person name="Gelbart W."/>
            <person name="Iyer V.N."/>
            <person name="Pollard D.A."/>
            <person name="Sackton T.B."/>
            <person name="Larracuente A.M."/>
            <person name="Singh N.D."/>
            <person name="Abad J.P."/>
            <person name="Abt D.N."/>
            <person name="Adryan B."/>
            <person name="Aguade M."/>
            <person name="Akashi H."/>
            <person name="Anderson W.W."/>
            <person name="Aquadro C.F."/>
            <person name="Ardell D.H."/>
            <person name="Arguello R."/>
            <person name="Artieri C.G."/>
            <person name="Barbash D.A."/>
            <person name="Barker D."/>
            <person name="Barsanti P."/>
            <person name="Batterham P."/>
            <person name="Batzoglou S."/>
            <person name="Begun D."/>
            <person name="Bhutkar A."/>
            <person name="Blanco E."/>
            <person name="Bosak S.A."/>
            <person name="Bradley R.K."/>
            <person name="Brand A.D."/>
            <person name="Brent M.R."/>
            <person name="Brooks A.N."/>
            <person name="Brown R.H."/>
            <person name="Butlin R.K."/>
            <person name="Caggese C."/>
            <person name="Calvi B.R."/>
            <person name="Bernardo de Carvalho A."/>
            <person name="Caspi A."/>
            <person name="Castrezana S."/>
            <person name="Celniker S.E."/>
            <person name="Chang J.L."/>
            <person name="Chapple C."/>
            <person name="Chatterji S."/>
            <person name="Chinwalla A."/>
            <person name="Civetta A."/>
            <person name="Clifton S.W."/>
            <person name="Comeron J.M."/>
            <person name="Costello J.C."/>
            <person name="Coyne J.A."/>
            <person name="Daub J."/>
            <person name="David R.G."/>
            <person name="Delcher A.L."/>
            <person name="Delehaunty K."/>
            <person name="Do C.B."/>
            <person name="Ebling H."/>
            <person name="Edwards K."/>
            <person name="Eickbush T."/>
            <person name="Evans J.D."/>
            <person name="Filipski A."/>
            <person name="Findeiss S."/>
            <person name="Freyhult E."/>
            <person name="Fulton L."/>
            <person name="Fulton R."/>
            <person name="Garcia A.C."/>
            <person name="Gardiner A."/>
            <person name="Garfield D.A."/>
            <person name="Garvin B.E."/>
            <person name="Gibson G."/>
            <person name="Gilbert D."/>
            <person name="Gnerre S."/>
            <person name="Godfrey J."/>
            <person name="Good R."/>
            <person name="Gotea V."/>
            <person name="Gravely B."/>
            <person name="Greenberg A.J."/>
            <person name="Griffiths-Jones S."/>
            <person name="Gross S."/>
            <person name="Guigo R."/>
            <person name="Gustafson E.A."/>
            <person name="Haerty W."/>
            <person name="Hahn M.W."/>
            <person name="Halligan D.L."/>
            <person name="Halpern A.L."/>
            <person name="Halter G.M."/>
            <person name="Han M.V."/>
            <person name="Heger A."/>
            <person name="Hillier L."/>
            <person name="Hinrichs A.S."/>
            <person name="Holmes I."/>
            <person name="Hoskins R.A."/>
            <person name="Hubisz M.J."/>
            <person name="Hultmark D."/>
            <person name="Huntley M.A."/>
            <person name="Jaffe D.B."/>
            <person name="Jagadeeshan S."/>
            <person name="Jeck W.R."/>
            <person name="Johnson J."/>
            <person name="Jones C.D."/>
            <person name="Jordan W.C."/>
            <person name="Karpen G.H."/>
            <person name="Kataoka E."/>
            <person name="Keightley P.D."/>
            <person name="Kheradpour P."/>
            <person name="Kirkness E.F."/>
            <person name="Koerich L.B."/>
            <person name="Kristiansen K."/>
            <person name="Kudrna D."/>
            <person name="Kulathinal R.J."/>
            <person name="Kumar S."/>
            <person name="Kwok R."/>
            <person name="Lander E."/>
            <person name="Langley C.H."/>
            <person name="Lapoint R."/>
            <person name="Lazzaro B.P."/>
            <person name="Lee S.J."/>
            <person name="Levesque L."/>
            <person name="Li R."/>
            <person name="Lin C.F."/>
            <person name="Lin M.F."/>
            <person name="Lindblad-Toh K."/>
            <person name="Llopart A."/>
            <person name="Long M."/>
            <person name="Low L."/>
            <person name="Lozovsky E."/>
            <person name="Lu J."/>
            <person name="Luo M."/>
            <person name="Machado C.A."/>
            <person name="Makalowski W."/>
            <person name="Marzo M."/>
            <person name="Matsuda M."/>
            <person name="Matzkin L."/>
            <person name="McAllister B."/>
            <person name="McBride C.S."/>
            <person name="McKernan B."/>
            <person name="McKernan K."/>
            <person name="Mendez-Lago M."/>
            <person name="Minx P."/>
            <person name="Mollenhauer M.U."/>
            <person name="Montooth K."/>
            <person name="Mount S.M."/>
            <person name="Mu X."/>
            <person name="Myers E."/>
            <person name="Negre B."/>
            <person name="Newfeld S."/>
            <person name="Nielsen R."/>
            <person name="Noor M.A."/>
            <person name="O'Grady P."/>
            <person name="Pachter L."/>
            <person name="Papaceit M."/>
            <person name="Parisi M.J."/>
            <person name="Parisi M."/>
            <person name="Parts L."/>
            <person name="Pedersen J.S."/>
            <person name="Pesole G."/>
            <person name="Phillippy A.M."/>
            <person name="Ponting C.P."/>
            <person name="Pop M."/>
            <person name="Porcelli D."/>
            <person name="Powell J.R."/>
            <person name="Prohaska S."/>
            <person name="Pruitt K."/>
            <person name="Puig M."/>
            <person name="Quesneville H."/>
            <person name="Ram K.R."/>
            <person name="Rand D."/>
            <person name="Rasmussen M.D."/>
            <person name="Reed L.K."/>
            <person name="Reenan R."/>
            <person name="Reily A."/>
            <person name="Remington K.A."/>
            <person name="Rieger T.T."/>
            <person name="Ritchie M.G."/>
            <person name="Robin C."/>
            <person name="Rogers Y.H."/>
            <person name="Rohde C."/>
            <person name="Rozas J."/>
            <person name="Rubenfield M.J."/>
            <person name="Ruiz A."/>
            <person name="Russo S."/>
            <person name="Salzberg S.L."/>
            <person name="Sanchez-Gracia A."/>
            <person name="Saranga D.J."/>
            <person name="Sato H."/>
            <person name="Schaeffer S.W."/>
            <person name="Schatz M.C."/>
            <person name="Schlenke T."/>
            <person name="Schwartz R."/>
            <person name="Segarra C."/>
            <person name="Singh R.S."/>
            <person name="Sirot L."/>
            <person name="Sirota M."/>
            <person name="Sisneros N.B."/>
            <person name="Smith C.D."/>
            <person name="Smith T.F."/>
            <person name="Spieth J."/>
            <person name="Stage D.E."/>
            <person name="Stark A."/>
            <person name="Stephan W."/>
            <person name="Strausberg R.L."/>
            <person name="Strempel S."/>
            <person name="Sturgill D."/>
            <person name="Sutton G."/>
            <person name="Sutton G.G."/>
            <person name="Tao W."/>
            <person name="Teichmann S."/>
            <person name="Tobari Y.N."/>
            <person name="Tomimura Y."/>
            <person name="Tsolas J.M."/>
            <person name="Valente V.L."/>
            <person name="Venter E."/>
            <person name="Venter J.C."/>
            <person name="Vicario S."/>
            <person name="Vieira F.G."/>
            <person name="Vilella A.J."/>
            <person name="Villasante A."/>
            <person name="Walenz B."/>
            <person name="Wang J."/>
            <person name="Wasserman M."/>
            <person name="Watts T."/>
            <person name="Wilson D."/>
            <person name="Wilson R.K."/>
            <person name="Wing R.A."/>
            <person name="Wolfner M.F."/>
            <person name="Wong A."/>
            <person name="Wong G.K."/>
            <person name="Wu C.I."/>
            <person name="Wu G."/>
            <person name="Yamamoto D."/>
            <person name="Yang H.P."/>
            <person name="Yang S.P."/>
            <person name="Yorke J.A."/>
            <person name="Yoshida K."/>
            <person name="Zdobnov E."/>
            <person name="Zhang P."/>
            <person name="Zhang Y."/>
            <person name="Zimin A.V."/>
            <person name="Baldwin J."/>
            <person name="Abdouelleil A."/>
            <person name="Abdulkadir J."/>
            <person name="Abebe A."/>
            <person name="Abera B."/>
            <person name="Abreu J."/>
            <person name="Acer S.C."/>
            <person name="Aftuck L."/>
            <person name="Alexander A."/>
            <person name="An P."/>
            <person name="Anderson E."/>
            <person name="Anderson S."/>
            <person name="Arachi H."/>
            <person name="Azer M."/>
            <person name="Bachantsang P."/>
            <person name="Barry A."/>
            <person name="Bayul T."/>
            <person name="Berlin A."/>
            <person name="Bessette D."/>
            <person name="Bloom T."/>
            <person name="Blye J."/>
            <person name="Boguslavskiy L."/>
            <person name="Bonnet C."/>
            <person name="Boukhgalter B."/>
            <person name="Bourzgui I."/>
            <person name="Brown A."/>
            <person name="Cahill P."/>
            <person name="Channer S."/>
            <person name="Cheshatsang Y."/>
            <person name="Chuda L."/>
            <person name="Citroen M."/>
            <person name="Collymore A."/>
            <person name="Cooke P."/>
            <person name="Costello M."/>
            <person name="D'Aco K."/>
            <person name="Daza R."/>
            <person name="De Haan G."/>
            <person name="DeGray S."/>
            <person name="DeMaso C."/>
            <person name="Dhargay N."/>
            <person name="Dooley K."/>
            <person name="Dooley E."/>
            <person name="Doricent M."/>
            <person name="Dorje P."/>
            <person name="Dorjee K."/>
            <person name="Dupes A."/>
            <person name="Elong R."/>
            <person name="Falk J."/>
            <person name="Farina A."/>
            <person name="Faro S."/>
            <person name="Ferguson D."/>
            <person name="Fisher S."/>
            <person name="Foley C.D."/>
            <person name="Franke A."/>
            <person name="Friedrich D."/>
            <person name="Gadbois L."/>
            <person name="Gearin G."/>
            <person name="Gearin C.R."/>
            <person name="Giannoukos G."/>
            <person name="Goode T."/>
            <person name="Graham J."/>
            <person name="Grandbois E."/>
            <person name="Grewal S."/>
            <person name="Gyaltsen K."/>
            <person name="Hafez N."/>
            <person name="Hagos B."/>
            <person name="Hall J."/>
            <person name="Henson C."/>
            <person name="Hollinger A."/>
            <person name="Honan T."/>
            <person name="Huard M.D."/>
            <person name="Hughes L."/>
            <person name="Hurhula B."/>
            <person name="Husby M.E."/>
            <person name="Kamat A."/>
            <person name="Kanga B."/>
            <person name="Kashin S."/>
            <person name="Khazanovich D."/>
            <person name="Kisner P."/>
            <person name="Lance K."/>
            <person name="Lara M."/>
            <person name="Lee W."/>
            <person name="Lennon N."/>
            <person name="Letendre F."/>
            <person name="LeVine R."/>
            <person name="Lipovsky A."/>
            <person name="Liu X."/>
            <person name="Liu J."/>
            <person name="Liu S."/>
            <person name="Lokyitsang T."/>
            <person name="Lokyitsang Y."/>
            <person name="Lubonja R."/>
            <person name="Lui A."/>
            <person name="MacDonald P."/>
            <person name="Magnisalis V."/>
            <person name="Maru K."/>
            <person name="Matthews C."/>
            <person name="McCusker W."/>
            <person name="McDonough S."/>
            <person name="Mehta T."/>
            <person name="Meldrim J."/>
            <person name="Meneus L."/>
            <person name="Mihai O."/>
            <person name="Mihalev A."/>
            <person name="Mihova T."/>
            <person name="Mittelman R."/>
            <person name="Mlenga V."/>
            <person name="Montmayeur A."/>
            <person name="Mulrain L."/>
            <person name="Navidi A."/>
            <person name="Naylor J."/>
            <person name="Negash T."/>
            <person name="Nguyen T."/>
            <person name="Nguyen N."/>
            <person name="Nicol R."/>
            <person name="Norbu C."/>
            <person name="Norbu N."/>
            <person name="Novod N."/>
            <person name="O'Neill B."/>
            <person name="Osman S."/>
            <person name="Markiewicz E."/>
            <person name="Oyono O.L."/>
            <person name="Patti C."/>
            <person name="Phunkhang P."/>
            <person name="Pierre F."/>
            <person name="Priest M."/>
            <person name="Raghuraman S."/>
            <person name="Rege F."/>
            <person name="Reyes R."/>
            <person name="Rise C."/>
            <person name="Rogov P."/>
            <person name="Ross K."/>
            <person name="Ryan E."/>
            <person name="Settipalli S."/>
            <person name="Shea T."/>
            <person name="Sherpa N."/>
            <person name="Shi L."/>
            <person name="Shih D."/>
            <person name="Sparrow T."/>
            <person name="Spaulding J."/>
            <person name="Stalker J."/>
            <person name="Stange-Thomann N."/>
            <person name="Stavropoulos S."/>
            <person name="Stone C."/>
            <person name="Strader C."/>
            <person name="Tesfaye S."/>
            <person name="Thomson T."/>
            <person name="Thoulutsang Y."/>
            <person name="Thoulutsang D."/>
            <person name="Topham K."/>
            <person name="Topping I."/>
            <person name="Tsamla T."/>
            <person name="Vassiliev H."/>
            <person name="Vo A."/>
            <person name="Wangchuk T."/>
            <person name="Wangdi T."/>
            <person name="Weiand M."/>
            <person name="Wilkinson J."/>
            <person name="Wilson A."/>
            <person name="Yadav S."/>
            <person name="Young G."/>
            <person name="Yu Q."/>
            <person name="Zembek L."/>
            <person name="Zhong D."/>
            <person name="Zimmer A."/>
            <person name="Zwirko Z."/>
            <person name="Jaffe D.B."/>
            <person name="Alvarez P."/>
            <person name="Brockman W."/>
            <person name="Butler J."/>
            <person name="Chin C."/>
            <person name="Gnerre S."/>
            <person name="Grabherr M."/>
            <person name="Kleber M."/>
            <person name="Mauceli E."/>
            <person name="MacCallum I."/>
        </authorList>
    </citation>
    <scope>NUCLEOTIDE SEQUENCE [LARGE SCALE GENOMIC DNA]</scope>
    <source>
        <strain evidence="3">MSH-3 / Tucson 14011-0111.49</strain>
    </source>
</reference>
<dbReference type="PhylomeDB" id="B4GVT2"/>
<dbReference type="KEGG" id="dpe:6597475"/>
<feature type="compositionally biased region" description="Low complexity" evidence="1">
    <location>
        <begin position="190"/>
        <end position="200"/>
    </location>
</feature>
<protein>
    <submittedName>
        <fullName evidence="2">GL14714</fullName>
    </submittedName>
</protein>
<accession>B4GVT2</accession>
<feature type="region of interest" description="Disordered" evidence="1">
    <location>
        <begin position="342"/>
        <end position="401"/>
    </location>
</feature>
<sequence length="401" mass="44771">MKRVVAQVIAERHSLGEVADFKGHMYFARPDHINFTELIAQSKEAFDDLVQQKATPGVITEMPQKTKTKPKMLPYRPSGMTRSCGVGLTRLDKLLTNKSTRSKKQLPRKAWSSTIKRFESPISVFHLNDEGSRSLNGVIIDDSHLPVDRRDILLKVSKRPRGASRAFKKNRSVKGTLSARTHEKDEVKSEPAASAPPSKKSPQRINTQGDKARCKVSWNYDLPAGASHHPPPASARSHKKKPKAEIPSTKLPSKKAKLTSKVGTKTPLLQRTYSRPWLVRRTKSHHSKRLVRLTGGFVKEKSPQEPKIETAIHGQSKVDSHVTKQIKSVVFPWYTPYQFKGGAGTGAPQQRVKGNRKKPLSRGVSKGSPNRKARPLASRTFHQKVDNQEDTPELGTHQCLG</sequence>
<gene>
    <name evidence="2" type="primary">Dper\GL14714</name>
    <name evidence="2" type="ORF">Dper_GL14714</name>
</gene>
<dbReference type="eggNOG" id="ENOG502T98J">
    <property type="taxonomic scope" value="Eukaryota"/>
</dbReference>
<dbReference type="Proteomes" id="UP000008744">
    <property type="component" value="Unassembled WGS sequence"/>
</dbReference>
<dbReference type="AlphaFoldDB" id="B4GVT2"/>
<feature type="compositionally biased region" description="Basic residues" evidence="1">
    <location>
        <begin position="161"/>
        <end position="172"/>
    </location>
</feature>
<feature type="compositionally biased region" description="Basic and acidic residues" evidence="1">
    <location>
        <begin position="180"/>
        <end position="189"/>
    </location>
</feature>
<keyword evidence="3" id="KW-1185">Reference proteome</keyword>
<evidence type="ECO:0000313" key="3">
    <source>
        <dbReference type="Proteomes" id="UP000008744"/>
    </source>
</evidence>
<evidence type="ECO:0000256" key="1">
    <source>
        <dbReference type="SAM" id="MobiDB-lite"/>
    </source>
</evidence>